<keyword evidence="3" id="KW-1185">Reference proteome</keyword>
<keyword evidence="1" id="KW-0812">Transmembrane</keyword>
<protein>
    <submittedName>
        <fullName evidence="2">Uncharacterized protein</fullName>
    </submittedName>
</protein>
<organism evidence="2 3">
    <name type="scientific">Symbiodinium natans</name>
    <dbReference type="NCBI Taxonomy" id="878477"/>
    <lineage>
        <taxon>Eukaryota</taxon>
        <taxon>Sar</taxon>
        <taxon>Alveolata</taxon>
        <taxon>Dinophyceae</taxon>
        <taxon>Suessiales</taxon>
        <taxon>Symbiodiniaceae</taxon>
        <taxon>Symbiodinium</taxon>
    </lineage>
</organism>
<evidence type="ECO:0000313" key="2">
    <source>
        <dbReference type="EMBL" id="CAE7387171.1"/>
    </source>
</evidence>
<gene>
    <name evidence="2" type="ORF">SNAT2548_LOCUS21113</name>
</gene>
<evidence type="ECO:0000313" key="3">
    <source>
        <dbReference type="Proteomes" id="UP000604046"/>
    </source>
</evidence>
<evidence type="ECO:0000256" key="1">
    <source>
        <dbReference type="SAM" id="Phobius"/>
    </source>
</evidence>
<dbReference type="Proteomes" id="UP000604046">
    <property type="component" value="Unassembled WGS sequence"/>
</dbReference>
<name>A0A812QJT1_9DINO</name>
<proteinExistence type="predicted"/>
<keyword evidence="1" id="KW-1133">Transmembrane helix</keyword>
<sequence length="109" mass="10311">MAECHAALLGCAFGALGPLLSSGVGRATGLSPEGTGSGRVIPRQPSGVISLFGALGSSSVAAVAALSSGSVVAGALCGAAVACCITGVATGDMLKRRNLLSSEPGLVLG</sequence>
<dbReference type="AlphaFoldDB" id="A0A812QJT1"/>
<comment type="caution">
    <text evidence="2">The sequence shown here is derived from an EMBL/GenBank/DDBJ whole genome shotgun (WGS) entry which is preliminary data.</text>
</comment>
<accession>A0A812QJT1</accession>
<dbReference type="EMBL" id="CAJNDS010002236">
    <property type="protein sequence ID" value="CAE7387171.1"/>
    <property type="molecule type" value="Genomic_DNA"/>
</dbReference>
<keyword evidence="1" id="KW-0472">Membrane</keyword>
<reference evidence="2" key="1">
    <citation type="submission" date="2021-02" db="EMBL/GenBank/DDBJ databases">
        <authorList>
            <person name="Dougan E. K."/>
            <person name="Rhodes N."/>
            <person name="Thang M."/>
            <person name="Chan C."/>
        </authorList>
    </citation>
    <scope>NUCLEOTIDE SEQUENCE</scope>
</reference>
<feature type="transmembrane region" description="Helical" evidence="1">
    <location>
        <begin position="60"/>
        <end position="89"/>
    </location>
</feature>